<dbReference type="PROSITE" id="PS50940">
    <property type="entry name" value="CHIT_BIND_II"/>
    <property type="match status" value="3"/>
</dbReference>
<feature type="domain" description="EGF-like" evidence="9">
    <location>
        <begin position="248"/>
        <end position="289"/>
    </location>
</feature>
<dbReference type="CDD" id="cd00054">
    <property type="entry name" value="EGF_CA"/>
    <property type="match status" value="1"/>
</dbReference>
<dbReference type="InterPro" id="IPR000742">
    <property type="entry name" value="EGF"/>
</dbReference>
<accession>A0A814DBU6</accession>
<evidence type="ECO:0000256" key="2">
    <source>
        <dbReference type="ARBA" id="ARBA00022729"/>
    </source>
</evidence>
<dbReference type="InterPro" id="IPR036508">
    <property type="entry name" value="Chitin-bd_dom_sf"/>
</dbReference>
<gene>
    <name evidence="11" type="ORF">EDS130_LOCUS12398</name>
</gene>
<dbReference type="OrthoDB" id="9991479at2759"/>
<evidence type="ECO:0000313" key="12">
    <source>
        <dbReference type="Proteomes" id="UP000663852"/>
    </source>
</evidence>
<feature type="transmembrane region" description="Helical" evidence="8">
    <location>
        <begin position="362"/>
        <end position="387"/>
    </location>
</feature>
<keyword evidence="8" id="KW-0472">Membrane</keyword>
<feature type="domain" description="Chitin-binding type-2" evidence="10">
    <location>
        <begin position="199"/>
        <end position="247"/>
    </location>
</feature>
<keyword evidence="1" id="KW-0147">Chitin-binding</keyword>
<dbReference type="GO" id="GO:0008061">
    <property type="term" value="F:chitin binding"/>
    <property type="evidence" value="ECO:0007669"/>
    <property type="project" value="UniProtKB-KW"/>
</dbReference>
<dbReference type="Gene3D" id="2.170.140.10">
    <property type="entry name" value="Chitin binding domain"/>
    <property type="match status" value="2"/>
</dbReference>
<feature type="domain" description="Chitin-binding type-2" evidence="10">
    <location>
        <begin position="129"/>
        <end position="184"/>
    </location>
</feature>
<reference evidence="11" key="1">
    <citation type="submission" date="2021-02" db="EMBL/GenBank/DDBJ databases">
        <authorList>
            <person name="Nowell W R."/>
        </authorList>
    </citation>
    <scope>NUCLEOTIDE SEQUENCE</scope>
</reference>
<keyword evidence="5" id="KW-0325">Glycoprotein</keyword>
<evidence type="ECO:0000256" key="6">
    <source>
        <dbReference type="PROSITE-ProRule" id="PRU00076"/>
    </source>
</evidence>
<dbReference type="EMBL" id="CAJNOJ010000047">
    <property type="protein sequence ID" value="CAF0952129.1"/>
    <property type="molecule type" value="Genomic_DNA"/>
</dbReference>
<name>A0A814DBU6_ADIRI</name>
<keyword evidence="8" id="KW-1133">Transmembrane helix</keyword>
<organism evidence="11 12">
    <name type="scientific">Adineta ricciae</name>
    <name type="common">Rotifer</name>
    <dbReference type="NCBI Taxonomy" id="249248"/>
    <lineage>
        <taxon>Eukaryota</taxon>
        <taxon>Metazoa</taxon>
        <taxon>Spiralia</taxon>
        <taxon>Gnathifera</taxon>
        <taxon>Rotifera</taxon>
        <taxon>Eurotatoria</taxon>
        <taxon>Bdelloidea</taxon>
        <taxon>Adinetida</taxon>
        <taxon>Adinetidae</taxon>
        <taxon>Adineta</taxon>
    </lineage>
</organism>
<feature type="disulfide bond" evidence="6">
    <location>
        <begin position="279"/>
        <end position="288"/>
    </location>
</feature>
<evidence type="ECO:0000313" key="11">
    <source>
        <dbReference type="EMBL" id="CAF0952129.1"/>
    </source>
</evidence>
<dbReference type="InterPro" id="IPR051940">
    <property type="entry name" value="Chitin_bind-dev_reg"/>
</dbReference>
<keyword evidence="4 6" id="KW-1015">Disulfide bond</keyword>
<evidence type="ECO:0000256" key="1">
    <source>
        <dbReference type="ARBA" id="ARBA00022669"/>
    </source>
</evidence>
<comment type="caution">
    <text evidence="6">Lacks conserved residue(s) required for the propagation of feature annotation.</text>
</comment>
<feature type="compositionally biased region" description="Polar residues" evidence="7">
    <location>
        <begin position="326"/>
        <end position="335"/>
    </location>
</feature>
<dbReference type="GO" id="GO:0005576">
    <property type="term" value="C:extracellular region"/>
    <property type="evidence" value="ECO:0007669"/>
    <property type="project" value="InterPro"/>
</dbReference>
<keyword evidence="3" id="KW-0677">Repeat</keyword>
<keyword evidence="8" id="KW-0812">Transmembrane</keyword>
<evidence type="ECO:0000256" key="8">
    <source>
        <dbReference type="SAM" id="Phobius"/>
    </source>
</evidence>
<evidence type="ECO:0000256" key="7">
    <source>
        <dbReference type="SAM" id="MobiDB-lite"/>
    </source>
</evidence>
<dbReference type="SMART" id="SM00181">
    <property type="entry name" value="EGF"/>
    <property type="match status" value="1"/>
</dbReference>
<feature type="region of interest" description="Disordered" evidence="7">
    <location>
        <begin position="310"/>
        <end position="335"/>
    </location>
</feature>
<dbReference type="SMART" id="SM00494">
    <property type="entry name" value="ChtBD2"/>
    <property type="match status" value="3"/>
</dbReference>
<dbReference type="Pfam" id="PF01607">
    <property type="entry name" value="CBM_14"/>
    <property type="match status" value="2"/>
</dbReference>
<dbReference type="Proteomes" id="UP000663852">
    <property type="component" value="Unassembled WGS sequence"/>
</dbReference>
<evidence type="ECO:0000256" key="5">
    <source>
        <dbReference type="ARBA" id="ARBA00023180"/>
    </source>
</evidence>
<evidence type="ECO:0000256" key="3">
    <source>
        <dbReference type="ARBA" id="ARBA00022737"/>
    </source>
</evidence>
<feature type="domain" description="Chitin-binding type-2" evidence="10">
    <location>
        <begin position="45"/>
        <end position="103"/>
    </location>
</feature>
<comment type="caution">
    <text evidence="11">The sequence shown here is derived from an EMBL/GenBank/DDBJ whole genome shotgun (WGS) entry which is preliminary data.</text>
</comment>
<evidence type="ECO:0000256" key="4">
    <source>
        <dbReference type="ARBA" id="ARBA00023157"/>
    </source>
</evidence>
<dbReference type="Gene3D" id="2.10.25.10">
    <property type="entry name" value="Laminin"/>
    <property type="match status" value="1"/>
</dbReference>
<dbReference type="SUPFAM" id="SSF57625">
    <property type="entry name" value="Invertebrate chitin-binding proteins"/>
    <property type="match status" value="3"/>
</dbReference>
<dbReference type="PANTHER" id="PTHR23301">
    <property type="entry name" value="CHITIN BINDING PERITROPHIN-A"/>
    <property type="match status" value="1"/>
</dbReference>
<dbReference type="InterPro" id="IPR002557">
    <property type="entry name" value="Chitin-bd_dom"/>
</dbReference>
<keyword evidence="6" id="KW-0245">EGF-like domain</keyword>
<dbReference type="PROSITE" id="PS50026">
    <property type="entry name" value="EGF_3"/>
    <property type="match status" value="1"/>
</dbReference>
<evidence type="ECO:0000259" key="10">
    <source>
        <dbReference type="PROSITE" id="PS50940"/>
    </source>
</evidence>
<sequence length="413" mass="47705">MVHETEYERCSCDTNYAYISCFKQLSIRLCVFPIPLMVSDDDPHFQHCPSENGVYAHTTNCSRFHMCALDIHAVYSCVDRFFFNPMSRRCEYVPLENETRCKIIIDKMNDRSEFPVQQISFDDHRKSATSKCFQIGIYPDKLDCSLFHYCREDQRHEILKCPGNLHFDPKAFMCMAPELVDCQYEPIMRTDDEISKNAEDICRNHPSGTYLPVLYHFDMYIICGNDGQSVVRRCESGFIYNALTTACEKGPCTFDPTLCQNNGQCVDEPTVEKGFRCVCEGQYHGDYCEKIVDQEETTENTYTKESLQQSSNHLITKSDSDETTHIPYSTKTTHDSQMIQTNHTQDVVEQGKLVFSSSSEHWIKLIFMILVTLIGIILLASILFGIITLTRMILYSPIETFHEWKCLDEESNI</sequence>
<protein>
    <submittedName>
        <fullName evidence="11">Uncharacterized protein</fullName>
    </submittedName>
</protein>
<proteinExistence type="predicted"/>
<keyword evidence="2" id="KW-0732">Signal</keyword>
<dbReference type="AlphaFoldDB" id="A0A814DBU6"/>
<dbReference type="PANTHER" id="PTHR23301:SF0">
    <property type="entry name" value="CHITIN-BINDING TYPE-2 DOMAIN-CONTAINING PROTEIN-RELATED"/>
    <property type="match status" value="1"/>
</dbReference>
<dbReference type="PROSITE" id="PS00022">
    <property type="entry name" value="EGF_1"/>
    <property type="match status" value="1"/>
</dbReference>
<evidence type="ECO:0000259" key="9">
    <source>
        <dbReference type="PROSITE" id="PS50026"/>
    </source>
</evidence>
<dbReference type="SUPFAM" id="SSF57196">
    <property type="entry name" value="EGF/Laminin"/>
    <property type="match status" value="1"/>
</dbReference>